<feature type="domain" description="C2" evidence="9">
    <location>
        <begin position="345"/>
        <end position="464"/>
    </location>
</feature>
<comment type="similarity">
    <text evidence="2">Belongs to the beta-catenin family.</text>
</comment>
<evidence type="ECO:0000313" key="11">
    <source>
        <dbReference type="Proteomes" id="UP000186817"/>
    </source>
</evidence>
<dbReference type="Pfam" id="PF05721">
    <property type="entry name" value="PhyH"/>
    <property type="match status" value="1"/>
</dbReference>
<keyword evidence="5" id="KW-0472">Membrane</keyword>
<dbReference type="AlphaFoldDB" id="A0A1Q9DTZ7"/>
<dbReference type="SUPFAM" id="SSF49562">
    <property type="entry name" value="C2 domain (Calcium/lipid-binding domain, CaLB)"/>
    <property type="match status" value="1"/>
</dbReference>
<evidence type="ECO:0000256" key="6">
    <source>
        <dbReference type="ARBA" id="ARBA00023288"/>
    </source>
</evidence>
<dbReference type="PANTHER" id="PTHR47249:SF1">
    <property type="entry name" value="VACUOLAR PROTEIN 8"/>
    <property type="match status" value="1"/>
</dbReference>
<dbReference type="GO" id="GO:0005774">
    <property type="term" value="C:vacuolar membrane"/>
    <property type="evidence" value="ECO:0007669"/>
    <property type="project" value="UniProtKB-SubCell"/>
</dbReference>
<evidence type="ECO:0000313" key="10">
    <source>
        <dbReference type="EMBL" id="OLP98646.1"/>
    </source>
</evidence>
<dbReference type="Gene3D" id="2.60.120.620">
    <property type="entry name" value="q2cbj1_9rhob like domain"/>
    <property type="match status" value="1"/>
</dbReference>
<dbReference type="InterPro" id="IPR000225">
    <property type="entry name" value="Armadillo"/>
</dbReference>
<evidence type="ECO:0000256" key="1">
    <source>
        <dbReference type="ARBA" id="ARBA00004592"/>
    </source>
</evidence>
<evidence type="ECO:0000256" key="5">
    <source>
        <dbReference type="ARBA" id="ARBA00023136"/>
    </source>
</evidence>
<dbReference type="PROSITE" id="PS50176">
    <property type="entry name" value="ARM_REPEAT"/>
    <property type="match status" value="1"/>
</dbReference>
<dbReference type="Gene3D" id="1.25.10.10">
    <property type="entry name" value="Leucine-rich Repeat Variant"/>
    <property type="match status" value="2"/>
</dbReference>
<name>A0A1Q9DTZ7_SYMMI</name>
<organism evidence="10 11">
    <name type="scientific">Symbiodinium microadriaticum</name>
    <name type="common">Dinoflagellate</name>
    <name type="synonym">Zooxanthella microadriatica</name>
    <dbReference type="NCBI Taxonomy" id="2951"/>
    <lineage>
        <taxon>Eukaryota</taxon>
        <taxon>Sar</taxon>
        <taxon>Alveolata</taxon>
        <taxon>Dinophyceae</taxon>
        <taxon>Suessiales</taxon>
        <taxon>Symbiodiniaceae</taxon>
        <taxon>Symbiodinium</taxon>
    </lineage>
</organism>
<evidence type="ECO:0000259" key="9">
    <source>
        <dbReference type="PROSITE" id="PS50004"/>
    </source>
</evidence>
<dbReference type="InterPro" id="IPR008775">
    <property type="entry name" value="Phytyl_CoA_dOase-like"/>
</dbReference>
<dbReference type="EMBL" id="LSRX01000390">
    <property type="protein sequence ID" value="OLP98646.1"/>
    <property type="molecule type" value="Genomic_DNA"/>
</dbReference>
<dbReference type="SUPFAM" id="SSF51197">
    <property type="entry name" value="Clavaminate synthase-like"/>
    <property type="match status" value="1"/>
</dbReference>
<dbReference type="GO" id="GO:0043495">
    <property type="term" value="F:protein-membrane adaptor activity"/>
    <property type="evidence" value="ECO:0007669"/>
    <property type="project" value="InterPro"/>
</dbReference>
<evidence type="ECO:0000256" key="2">
    <source>
        <dbReference type="ARBA" id="ARBA00005462"/>
    </source>
</evidence>
<dbReference type="InterPro" id="IPR045156">
    <property type="entry name" value="Vac8"/>
</dbReference>
<accession>A0A1Q9DTZ7</accession>
<keyword evidence="3" id="KW-0926">Vacuole</keyword>
<dbReference type="Pfam" id="PF00514">
    <property type="entry name" value="Arm"/>
    <property type="match status" value="1"/>
</dbReference>
<proteinExistence type="inferred from homology"/>
<keyword evidence="6" id="KW-0449">Lipoprotein</keyword>
<evidence type="ECO:0000256" key="8">
    <source>
        <dbReference type="PROSITE-ProRule" id="PRU00259"/>
    </source>
</evidence>
<feature type="repeat" description="ARM" evidence="8">
    <location>
        <begin position="539"/>
        <end position="581"/>
    </location>
</feature>
<reference evidence="10 11" key="1">
    <citation type="submission" date="2016-02" db="EMBL/GenBank/DDBJ databases">
        <title>Genome analysis of coral dinoflagellate symbionts highlights evolutionary adaptations to a symbiotic lifestyle.</title>
        <authorList>
            <person name="Aranda M."/>
            <person name="Li Y."/>
            <person name="Liew Y.J."/>
            <person name="Baumgarten S."/>
            <person name="Simakov O."/>
            <person name="Wilson M."/>
            <person name="Piel J."/>
            <person name="Ashoor H."/>
            <person name="Bougouffa S."/>
            <person name="Bajic V.B."/>
            <person name="Ryu T."/>
            <person name="Ravasi T."/>
            <person name="Bayer T."/>
            <person name="Micklem G."/>
            <person name="Kim H."/>
            <person name="Bhak J."/>
            <person name="Lajeunesse T.C."/>
            <person name="Voolstra C.R."/>
        </authorList>
    </citation>
    <scope>NUCLEOTIDE SEQUENCE [LARGE SCALE GENOMIC DNA]</scope>
    <source>
        <strain evidence="10 11">CCMP2467</strain>
    </source>
</reference>
<comment type="caution">
    <text evidence="10">The sequence shown here is derived from an EMBL/GenBank/DDBJ whole genome shotgun (WGS) entry which is preliminary data.</text>
</comment>
<keyword evidence="4" id="KW-0677">Repeat</keyword>
<comment type="subcellular location">
    <subcellularLocation>
        <location evidence="1">Vacuole membrane</location>
        <topology evidence="1">Lipid-anchor</topology>
    </subcellularLocation>
</comment>
<dbReference type="Proteomes" id="UP000186817">
    <property type="component" value="Unassembled WGS sequence"/>
</dbReference>
<dbReference type="InterPro" id="IPR000008">
    <property type="entry name" value="C2_dom"/>
</dbReference>
<dbReference type="SMART" id="SM00185">
    <property type="entry name" value="ARM"/>
    <property type="match status" value="6"/>
</dbReference>
<dbReference type="OrthoDB" id="413134at2759"/>
<dbReference type="Gene3D" id="2.60.40.150">
    <property type="entry name" value="C2 domain"/>
    <property type="match status" value="1"/>
</dbReference>
<dbReference type="InterPro" id="IPR016024">
    <property type="entry name" value="ARM-type_fold"/>
</dbReference>
<dbReference type="PROSITE" id="PS50004">
    <property type="entry name" value="C2"/>
    <property type="match status" value="1"/>
</dbReference>
<dbReference type="CDD" id="cd00030">
    <property type="entry name" value="C2"/>
    <property type="match status" value="1"/>
</dbReference>
<evidence type="ECO:0000256" key="4">
    <source>
        <dbReference type="ARBA" id="ARBA00022737"/>
    </source>
</evidence>
<evidence type="ECO:0000256" key="3">
    <source>
        <dbReference type="ARBA" id="ARBA00022554"/>
    </source>
</evidence>
<dbReference type="Pfam" id="PF00168">
    <property type="entry name" value="C2"/>
    <property type="match status" value="1"/>
</dbReference>
<dbReference type="SUPFAM" id="SSF48371">
    <property type="entry name" value="ARM repeat"/>
    <property type="match status" value="1"/>
</dbReference>
<evidence type="ECO:0000256" key="7">
    <source>
        <dbReference type="ARBA" id="ARBA00026209"/>
    </source>
</evidence>
<protein>
    <recommendedName>
        <fullName evidence="7">Vacuolar protein 8</fullName>
    </recommendedName>
</protein>
<dbReference type="InterPro" id="IPR011989">
    <property type="entry name" value="ARM-like"/>
</dbReference>
<dbReference type="InterPro" id="IPR035892">
    <property type="entry name" value="C2_domain_sf"/>
</dbReference>
<keyword evidence="11" id="KW-1185">Reference proteome</keyword>
<gene>
    <name evidence="10" type="ORF">AK812_SmicGene18897</name>
</gene>
<dbReference type="GO" id="GO:0071562">
    <property type="term" value="P:nucleus-vacuole junction assembly"/>
    <property type="evidence" value="ECO:0007669"/>
    <property type="project" value="InterPro"/>
</dbReference>
<sequence length="907" mass="99552">MATSHPDAANNRFGGIKTDTKVLNMSERFKADKTIPREWEWAVNEVHEKGYVVLKNLLSREEISEIRKAIEPLLGEGGRNNFEGYQTRRVYAVLSKTRALDSMIAHPVVMALLEQFLMPNFLLTAAQVIDICPGESIQPLHYDDQFTHVPRPRDPFSMATVWALDDNFTAENGATVVIPKSHKWGDDRIPDQQAVEELGIAAELPIGSCVFFSGTLWHGGGANKSKNTNRCAFTAQYCQPWVRPQENMMLSVPFDQVAMLPPEIQVMAGYSIHPPFIGHVDGRHPLKAAERLAGMDASTPRIFQKVGGGAFIYRLGPDRWCLGPELYGEEIIWAWFTCPEVVLPSSNEHAWESNYGRPEVYITRSSIFIIQGVGLRAADLDDNSNPYVVCKISGKPHLGFRTQTRFKSLDPVWHEWIDLEGLELGDSMHFKVFSQEDKKDDEFLGEAKIVVTPAGWDGGVTLMLRGRKAGTLRLELTVPPVVQEATATKKQVMAFDSANPREVVHCMTWGTVYESLQAVVSMESLLTSDDVRARFVAAGAVQPLVAMLSDVSLDVRCKAAKALANLGRCAVGKRILVTTGGVEAVMKLVTTDDPECQEAAMAVLVHVAAGEKAREELIAGGVPPHLTALLDSSSPTSLAHAVRLLGYLAANQAVASMLFEGFLGKLLALLHSGYPDEVNLPAAFAIAQLACTDLRRRALVEAHIVQKTLRLLNEGSHDCKAEAAAVLAALAETKDKRTFKKITGHLLDAGVLTPILAMLSSSHEACSHRAERVLLLFAATARSAQEVLTEGILRHLVEQLRSPITPVHAQRVARVLQALARFKRTEMELELSQESGQELLLAALQGEHDRHPALQKAPPRPPAGQTVLPILSKLKSGRNLLPTETIIRTPRKLPAGVAPLPPLHCFY</sequence>
<dbReference type="SMART" id="SM00239">
    <property type="entry name" value="C2"/>
    <property type="match status" value="1"/>
</dbReference>
<dbReference type="PANTHER" id="PTHR47249">
    <property type="entry name" value="VACUOLAR PROTEIN 8"/>
    <property type="match status" value="1"/>
</dbReference>